<dbReference type="SUPFAM" id="SSF53383">
    <property type="entry name" value="PLP-dependent transferases"/>
    <property type="match status" value="1"/>
</dbReference>
<dbReference type="PANTHER" id="PTHR43713:SF3">
    <property type="entry name" value="GLUTAMATE-1-SEMIALDEHYDE 2,1-AMINOMUTASE 1, CHLOROPLASTIC-RELATED"/>
    <property type="match status" value="1"/>
</dbReference>
<dbReference type="Gene3D" id="3.40.640.10">
    <property type="entry name" value="Type I PLP-dependent aspartate aminotransferase-like (Major domain)"/>
    <property type="match status" value="1"/>
</dbReference>
<keyword evidence="4" id="KW-0808">Transferase</keyword>
<evidence type="ECO:0000256" key="3">
    <source>
        <dbReference type="RuleBase" id="RU003560"/>
    </source>
</evidence>
<sequence length="484" mass="52480">MTIEDLVADLLTRQWVTDLFTELSERQRESAAISARVRGRSVGNHNFWPFHAPQFPLVTTGAEGSRIEDADGNSYLDCHLGFGAQALFGHNPPPVVEFVRARLGTGTGNGYLHPIEAELAELLGEFVPHCDKFAFLNSGTDATNAAIRLARAHTGRRLVAKFEGALHGVHDLAAHNTAFWYHGHPVQPFPEIGAEGVEPLPALTGVATATPAELLVLPNDTSAALELLERHRDDLACVIGDAVSSSFPFAEHTVPMIKAVSERCAQLGVPFILDEVLTGFRFGPAGAAGHFGIRADLYTYGKVVSGLGIPLSAVGGRAELLDHMQTTGLPLTDIGRKTCVQTTHAGNHLALAASYASLSLLREAGDAYYERTRAKVAKIQEHLAAFREETRIPLRLLGFGDFIGSFGFIAEDSYDDYRRFASAVNPIGLFLLTLMLRRRGVYTLSLPMFFTGDAHSDADIDELCRAVTDSALELDKHGFPFILP</sequence>
<dbReference type="AlphaFoldDB" id="A0A544Z2L7"/>
<dbReference type="RefSeq" id="WP_142617055.1">
    <property type="nucleotide sequence ID" value="NZ_VIRM01000004.1"/>
</dbReference>
<proteinExistence type="inferred from homology"/>
<evidence type="ECO:0000313" key="4">
    <source>
        <dbReference type="EMBL" id="TQS23299.1"/>
    </source>
</evidence>
<keyword evidence="4" id="KW-0032">Aminotransferase</keyword>
<dbReference type="InterPro" id="IPR049704">
    <property type="entry name" value="Aminotrans_3_PPA_site"/>
</dbReference>
<dbReference type="EMBL" id="VIRM01000004">
    <property type="protein sequence ID" value="TQS23299.1"/>
    <property type="molecule type" value="Genomic_DNA"/>
</dbReference>
<dbReference type="InterPro" id="IPR005814">
    <property type="entry name" value="Aminotrans_3"/>
</dbReference>
<reference evidence="4 5" key="1">
    <citation type="submission" date="2019-07" db="EMBL/GenBank/DDBJ databases">
        <title>Microbispora hainanensis DSM 45428.</title>
        <authorList>
            <person name="Thawai C."/>
        </authorList>
    </citation>
    <scope>NUCLEOTIDE SEQUENCE [LARGE SCALE GENOMIC DNA]</scope>
    <source>
        <strain evidence="4 5">DSM 45428</strain>
    </source>
</reference>
<comment type="cofactor">
    <cofactor evidence="1">
        <name>pyridoxal 5'-phosphate</name>
        <dbReference type="ChEBI" id="CHEBI:597326"/>
    </cofactor>
</comment>
<evidence type="ECO:0000313" key="5">
    <source>
        <dbReference type="Proteomes" id="UP000316541"/>
    </source>
</evidence>
<name>A0A544Z2L7_9ACTN</name>
<dbReference type="GO" id="GO:0008483">
    <property type="term" value="F:transaminase activity"/>
    <property type="evidence" value="ECO:0007669"/>
    <property type="project" value="UniProtKB-KW"/>
</dbReference>
<comment type="similarity">
    <text evidence="3">Belongs to the class-III pyridoxal-phosphate-dependent aminotransferase family.</text>
</comment>
<accession>A0A544Z2L7</accession>
<evidence type="ECO:0000256" key="2">
    <source>
        <dbReference type="ARBA" id="ARBA00022898"/>
    </source>
</evidence>
<comment type="caution">
    <text evidence="4">The sequence shown here is derived from an EMBL/GenBank/DDBJ whole genome shotgun (WGS) entry which is preliminary data.</text>
</comment>
<evidence type="ECO:0000256" key="1">
    <source>
        <dbReference type="ARBA" id="ARBA00001933"/>
    </source>
</evidence>
<dbReference type="GO" id="GO:0030170">
    <property type="term" value="F:pyridoxal phosphate binding"/>
    <property type="evidence" value="ECO:0007669"/>
    <property type="project" value="InterPro"/>
</dbReference>
<dbReference type="Gene3D" id="3.90.1150.10">
    <property type="entry name" value="Aspartate Aminotransferase, domain 1"/>
    <property type="match status" value="1"/>
</dbReference>
<dbReference type="InterPro" id="IPR015421">
    <property type="entry name" value="PyrdxlP-dep_Trfase_major"/>
</dbReference>
<protein>
    <submittedName>
        <fullName evidence="4">Aminotransferase class III-fold pyridoxal phosphate-dependent enzyme</fullName>
    </submittedName>
</protein>
<dbReference type="InterPro" id="IPR015422">
    <property type="entry name" value="PyrdxlP-dep_Trfase_small"/>
</dbReference>
<dbReference type="PROSITE" id="PS00600">
    <property type="entry name" value="AA_TRANSFER_CLASS_3"/>
    <property type="match status" value="1"/>
</dbReference>
<dbReference type="Proteomes" id="UP000316541">
    <property type="component" value="Unassembled WGS sequence"/>
</dbReference>
<dbReference type="InterPro" id="IPR015424">
    <property type="entry name" value="PyrdxlP-dep_Trfase"/>
</dbReference>
<organism evidence="4 5">
    <name type="scientific">Microbispora hainanensis</name>
    <dbReference type="NCBI Taxonomy" id="568844"/>
    <lineage>
        <taxon>Bacteria</taxon>
        <taxon>Bacillati</taxon>
        <taxon>Actinomycetota</taxon>
        <taxon>Actinomycetes</taxon>
        <taxon>Streptosporangiales</taxon>
        <taxon>Streptosporangiaceae</taxon>
        <taxon>Microbispora</taxon>
    </lineage>
</organism>
<keyword evidence="2 3" id="KW-0663">Pyridoxal phosphate</keyword>
<dbReference type="Pfam" id="PF00202">
    <property type="entry name" value="Aminotran_3"/>
    <property type="match status" value="1"/>
</dbReference>
<dbReference type="PANTHER" id="PTHR43713">
    <property type="entry name" value="GLUTAMATE-1-SEMIALDEHYDE 2,1-AMINOMUTASE"/>
    <property type="match status" value="1"/>
</dbReference>
<gene>
    <name evidence="4" type="ORF">FLX08_05390</name>
</gene>